<keyword evidence="1" id="KW-1133">Transmembrane helix</keyword>
<gene>
    <name evidence="3" type="ORF">PU634_15310</name>
</gene>
<organism evidence="3 4">
    <name type="scientific">Oceanimonas pelagia</name>
    <dbReference type="NCBI Taxonomy" id="3028314"/>
    <lineage>
        <taxon>Bacteria</taxon>
        <taxon>Pseudomonadati</taxon>
        <taxon>Pseudomonadota</taxon>
        <taxon>Gammaproteobacteria</taxon>
        <taxon>Aeromonadales</taxon>
        <taxon>Aeromonadaceae</taxon>
        <taxon>Oceanimonas</taxon>
    </lineage>
</organism>
<dbReference type="AlphaFoldDB" id="A0AA50KNP2"/>
<feature type="transmembrane region" description="Helical" evidence="1">
    <location>
        <begin position="15"/>
        <end position="34"/>
    </location>
</feature>
<dbReference type="PANTHER" id="PTHR33741:SF5">
    <property type="entry name" value="TRANSMEMBRANE PROTEIN DDB_G0269096-RELATED"/>
    <property type="match status" value="1"/>
</dbReference>
<feature type="transmembrane region" description="Helical" evidence="1">
    <location>
        <begin position="94"/>
        <end position="111"/>
    </location>
</feature>
<keyword evidence="1" id="KW-0812">Transmembrane</keyword>
<dbReference type="InterPro" id="IPR058581">
    <property type="entry name" value="TM_HPP"/>
</dbReference>
<dbReference type="Proteomes" id="UP001223802">
    <property type="component" value="Chromosome"/>
</dbReference>
<evidence type="ECO:0000313" key="4">
    <source>
        <dbReference type="Proteomes" id="UP001223802"/>
    </source>
</evidence>
<evidence type="ECO:0000313" key="3">
    <source>
        <dbReference type="EMBL" id="WMC10428.1"/>
    </source>
</evidence>
<keyword evidence="4" id="KW-1185">Reference proteome</keyword>
<feature type="domain" description="HPP transmembrane region" evidence="2">
    <location>
        <begin position="16"/>
        <end position="159"/>
    </location>
</feature>
<sequence length="162" mass="17228">MRNSENGLARFMERYSALVAGVGAMLCITTLAGLEGLHASGLWLMAPFGATMVILFGLPDSPLAQPRNIFFGHLLTTLVGLIVLNSLGVEPWSLGLAVGLAVSLMLLTHTTHPPAGANPLIVMLSGQDWSFLWSPVALGAVIIILGGLAFHRATGRRYPARW</sequence>
<dbReference type="EMBL" id="CP118224">
    <property type="protein sequence ID" value="WMC10428.1"/>
    <property type="molecule type" value="Genomic_DNA"/>
</dbReference>
<dbReference type="RefSeq" id="WP_306761627.1">
    <property type="nucleotide sequence ID" value="NZ_CP118224.1"/>
</dbReference>
<dbReference type="KEGG" id="ope:PU634_15310"/>
<keyword evidence="1" id="KW-0472">Membrane</keyword>
<accession>A0AA50KNP2</accession>
<dbReference type="InterPro" id="IPR007065">
    <property type="entry name" value="HPP"/>
</dbReference>
<proteinExistence type="predicted"/>
<evidence type="ECO:0000256" key="1">
    <source>
        <dbReference type="SAM" id="Phobius"/>
    </source>
</evidence>
<feature type="transmembrane region" description="Helical" evidence="1">
    <location>
        <begin position="70"/>
        <end position="87"/>
    </location>
</feature>
<name>A0AA50KNP2_9GAMM</name>
<evidence type="ECO:0000259" key="2">
    <source>
        <dbReference type="Pfam" id="PF04982"/>
    </source>
</evidence>
<dbReference type="Pfam" id="PF04982">
    <property type="entry name" value="TM_HPP"/>
    <property type="match status" value="1"/>
</dbReference>
<dbReference type="PANTHER" id="PTHR33741">
    <property type="entry name" value="TRANSMEMBRANE PROTEIN DDB_G0269096-RELATED"/>
    <property type="match status" value="1"/>
</dbReference>
<reference evidence="3 4" key="1">
    <citation type="submission" date="2023-02" db="EMBL/GenBank/DDBJ databases">
        <title>Complete genome sequence of a novel bacterium Oceanimonas sp. NTOU-MSR1 isolated from marine coast sediment.</title>
        <authorList>
            <person name="Yang H.-T."/>
            <person name="Chen Y.-L."/>
            <person name="Ho Y.-N."/>
        </authorList>
    </citation>
    <scope>NUCLEOTIDE SEQUENCE [LARGE SCALE GENOMIC DNA]</scope>
    <source>
        <strain evidence="3 4">NTOU-MSR1</strain>
    </source>
</reference>
<protein>
    <submittedName>
        <fullName evidence="3">HPP family protein</fullName>
    </submittedName>
</protein>
<feature type="transmembrane region" description="Helical" evidence="1">
    <location>
        <begin position="41"/>
        <end position="58"/>
    </location>
</feature>
<feature type="transmembrane region" description="Helical" evidence="1">
    <location>
        <begin position="131"/>
        <end position="151"/>
    </location>
</feature>